<protein>
    <submittedName>
        <fullName evidence="2">Uncharacterized protein</fullName>
    </submittedName>
</protein>
<dbReference type="GO" id="GO:0009737">
    <property type="term" value="P:response to abscisic acid"/>
    <property type="evidence" value="ECO:0007669"/>
    <property type="project" value="InterPro"/>
</dbReference>
<dbReference type="PANTHER" id="PTHR33836">
    <property type="entry name" value="LOW-TEMPERATURE-INDUCED 65 KDA PROTEIN-RELATED"/>
    <property type="match status" value="1"/>
</dbReference>
<name>A0A176WQC3_MARPO</name>
<feature type="compositionally biased region" description="Basic and acidic residues" evidence="1">
    <location>
        <begin position="337"/>
        <end position="352"/>
    </location>
</feature>
<sequence>MFETSVRRTPTNRTGQSSNRYRSRRPPGHAGNGDGLLEEGQKEGSKPRQCPGSAGLRLAIVELFTGAMLHHLPSPTQSNPMWPIPQGKPGERTTGMTTAESAAHMDTSSPDYTGSDKKKTSLIGKVKAKAKKLKSKLKPGHNEDGTATTNPTMGAHADDSSSASSSDEEEESQELGYTPLSNAVNYDDDKTTAAASRDFDFNGTQSSQSGTGLGTGYAQEDRKFGLLDSPTDKGRLATEDPSAPTKISDSIPLSQFKSSGPAGVEQAVPTEYNYFNKDPESAMAPTLGMGNSQSLMEETPAAHGGSSAGIAPILSDSRAFGSNISKEGDQSFSSGEFSRHDSSNRSVYRDENSADGILAPLSTESQSRNRKFNPFDEAEEPSRSSFNQDVGFSATNNISDTLLGTKDTSADNIAVCPPLLTDEQESTSDTTSSDYDSQKPIHQRAYDGLTGAAVGVGQKLGVYKSYDDVPADNSSSWSSPTTTTSTEPTMAQKAYDAVVGTKDAAADKVSQTKENVQQGSGEPTMAQKAYDAVVGAKETAVGSLGGQTSKTDSSTTSQPQSNSFFSSSAAPADEFGVSATEQKPLTQRAGETAVGWKNSIASSLGMGGTAAGDRNLSASTATDTNQKPLTEKLTEAGVGFKETVASKLGYEGSVTKSPGEQMTGNAADTAISAKNVAASKLGQADQALSSDSTPVSQKAADTMYKAKETTVSTLTPNEDDKALSDSVTESISNLPALLSEKLGFGGSTTSTTSNPSTATRNWQGASELNIPVSDSPSANLNPAADTPDSAASPGIMNRVTGVVSSLFGGGAKKPTSGGEEPSPTLSPSGSGRRSITDTTPMVTDISGVTSPRSSPAA</sequence>
<dbReference type="InterPro" id="IPR037491">
    <property type="entry name" value="LTI78/LTI65"/>
</dbReference>
<feature type="compositionally biased region" description="Polar residues" evidence="1">
    <location>
        <begin position="616"/>
        <end position="628"/>
    </location>
</feature>
<feature type="compositionally biased region" description="Polar residues" evidence="1">
    <location>
        <begin position="7"/>
        <end position="20"/>
    </location>
</feature>
<feature type="region of interest" description="Disordered" evidence="1">
    <location>
        <begin position="506"/>
        <end position="631"/>
    </location>
</feature>
<feature type="compositionally biased region" description="Low complexity" evidence="1">
    <location>
        <begin position="474"/>
        <end position="489"/>
    </location>
</feature>
<feature type="compositionally biased region" description="Polar residues" evidence="1">
    <location>
        <begin position="245"/>
        <end position="258"/>
    </location>
</feature>
<dbReference type="Proteomes" id="UP000077202">
    <property type="component" value="Unassembled WGS sequence"/>
</dbReference>
<feature type="region of interest" description="Disordered" evidence="1">
    <location>
        <begin position="420"/>
        <end position="439"/>
    </location>
</feature>
<feature type="compositionally biased region" description="Low complexity" evidence="1">
    <location>
        <begin position="782"/>
        <end position="793"/>
    </location>
</feature>
<dbReference type="PANTHER" id="PTHR33836:SF1">
    <property type="entry name" value="LOW-TEMPERATURE-INDUCED 65 KDA PROTEIN-RELATED"/>
    <property type="match status" value="1"/>
</dbReference>
<proteinExistence type="predicted"/>
<feature type="region of interest" description="Disordered" evidence="1">
    <location>
        <begin position="71"/>
        <end position="264"/>
    </location>
</feature>
<feature type="compositionally biased region" description="Polar residues" evidence="1">
    <location>
        <begin position="94"/>
        <end position="112"/>
    </location>
</feature>
<accession>A0A176WQC3</accession>
<evidence type="ECO:0000313" key="3">
    <source>
        <dbReference type="Proteomes" id="UP000077202"/>
    </source>
</evidence>
<feature type="compositionally biased region" description="Polar residues" evidence="1">
    <location>
        <begin position="320"/>
        <end position="336"/>
    </location>
</feature>
<feature type="compositionally biased region" description="Basic and acidic residues" evidence="1">
    <location>
        <begin position="219"/>
        <end position="238"/>
    </location>
</feature>
<keyword evidence="3" id="KW-1185">Reference proteome</keyword>
<feature type="region of interest" description="Disordered" evidence="1">
    <location>
        <begin position="741"/>
        <end position="857"/>
    </location>
</feature>
<feature type="compositionally biased region" description="Low complexity" evidence="1">
    <location>
        <begin position="747"/>
        <end position="759"/>
    </location>
</feature>
<feature type="compositionally biased region" description="Polar residues" evidence="1">
    <location>
        <begin position="760"/>
        <end position="780"/>
    </location>
</feature>
<comment type="caution">
    <text evidence="2">The sequence shown here is derived from an EMBL/GenBank/DDBJ whole genome shotgun (WGS) entry which is preliminary data.</text>
</comment>
<feature type="compositionally biased region" description="Polar residues" evidence="1">
    <location>
        <begin position="512"/>
        <end position="521"/>
    </location>
</feature>
<gene>
    <name evidence="2" type="ORF">AXG93_4491s1000</name>
</gene>
<dbReference type="EMBL" id="LVLJ01000189">
    <property type="protein sequence ID" value="OAE35320.1"/>
    <property type="molecule type" value="Genomic_DNA"/>
</dbReference>
<organism evidence="2 3">
    <name type="scientific">Marchantia polymorpha subsp. ruderalis</name>
    <dbReference type="NCBI Taxonomy" id="1480154"/>
    <lineage>
        <taxon>Eukaryota</taxon>
        <taxon>Viridiplantae</taxon>
        <taxon>Streptophyta</taxon>
        <taxon>Embryophyta</taxon>
        <taxon>Marchantiophyta</taxon>
        <taxon>Marchantiopsida</taxon>
        <taxon>Marchantiidae</taxon>
        <taxon>Marchantiales</taxon>
        <taxon>Marchantiaceae</taxon>
        <taxon>Marchantia</taxon>
    </lineage>
</organism>
<feature type="compositionally biased region" description="Basic residues" evidence="1">
    <location>
        <begin position="126"/>
        <end position="139"/>
    </location>
</feature>
<evidence type="ECO:0000313" key="2">
    <source>
        <dbReference type="EMBL" id="OAE35320.1"/>
    </source>
</evidence>
<feature type="compositionally biased region" description="Polar residues" evidence="1">
    <location>
        <begin position="823"/>
        <end position="857"/>
    </location>
</feature>
<evidence type="ECO:0000256" key="1">
    <source>
        <dbReference type="SAM" id="MobiDB-lite"/>
    </source>
</evidence>
<reference evidence="2" key="1">
    <citation type="submission" date="2016-03" db="EMBL/GenBank/DDBJ databases">
        <title>Mechanisms controlling the formation of the plant cell surface in tip-growing cells are functionally conserved among land plants.</title>
        <authorList>
            <person name="Honkanen S."/>
            <person name="Jones V.A."/>
            <person name="Morieri G."/>
            <person name="Champion C."/>
            <person name="Hetherington A.J."/>
            <person name="Kelly S."/>
            <person name="Saint-Marcoux D."/>
            <person name="Proust H."/>
            <person name="Prescott H."/>
            <person name="Dolan L."/>
        </authorList>
    </citation>
    <scope>NUCLEOTIDE SEQUENCE [LARGE SCALE GENOMIC DNA]</scope>
    <source>
        <tissue evidence="2">Whole gametophyte</tissue>
    </source>
</reference>
<dbReference type="AlphaFoldDB" id="A0A176WQC3"/>
<feature type="region of interest" description="Disordered" evidence="1">
    <location>
        <begin position="468"/>
        <end position="490"/>
    </location>
</feature>
<feature type="region of interest" description="Disordered" evidence="1">
    <location>
        <begin position="1"/>
        <end position="52"/>
    </location>
</feature>
<feature type="compositionally biased region" description="Low complexity" evidence="1">
    <location>
        <begin position="547"/>
        <end position="568"/>
    </location>
</feature>
<feature type="region of interest" description="Disordered" evidence="1">
    <location>
        <begin position="279"/>
        <end position="391"/>
    </location>
</feature>